<keyword evidence="2" id="KW-1185">Reference proteome</keyword>
<dbReference type="Proteomes" id="UP000050326">
    <property type="component" value="Unassembled WGS sequence"/>
</dbReference>
<name>A0A0N8NTN1_9CLOT</name>
<protein>
    <submittedName>
        <fullName evidence="1">Uncharacterized protein</fullName>
    </submittedName>
</protein>
<dbReference type="RefSeq" id="WP_054874283.1">
    <property type="nucleotide sequence ID" value="NZ_LKET01000026.1"/>
</dbReference>
<gene>
    <name evidence="1" type="ORF">OXPF_11890</name>
</gene>
<accession>A0A0N8NTN1</accession>
<dbReference type="AlphaFoldDB" id="A0A0N8NTN1"/>
<organism evidence="1 2">
    <name type="scientific">Oxobacter pfennigii</name>
    <dbReference type="NCBI Taxonomy" id="36849"/>
    <lineage>
        <taxon>Bacteria</taxon>
        <taxon>Bacillati</taxon>
        <taxon>Bacillota</taxon>
        <taxon>Clostridia</taxon>
        <taxon>Eubacteriales</taxon>
        <taxon>Clostridiaceae</taxon>
        <taxon>Oxobacter</taxon>
    </lineage>
</organism>
<comment type="caution">
    <text evidence="1">The sequence shown here is derived from an EMBL/GenBank/DDBJ whole genome shotgun (WGS) entry which is preliminary data.</text>
</comment>
<reference evidence="1 2" key="1">
    <citation type="submission" date="2015-09" db="EMBL/GenBank/DDBJ databases">
        <title>Genome sequence of Oxobacter pfennigii DSM 3222.</title>
        <authorList>
            <person name="Poehlein A."/>
            <person name="Bengelsdorf F.R."/>
            <person name="Schiel-Bengelsdorf B."/>
            <person name="Duerre P."/>
            <person name="Daniel R."/>
        </authorList>
    </citation>
    <scope>NUCLEOTIDE SEQUENCE [LARGE SCALE GENOMIC DNA]</scope>
    <source>
        <strain evidence="1 2">DSM 3222</strain>
    </source>
</reference>
<sequence>MDNYRGGFGDENFITLDFTRLMQSCSHDLTYICELLAKLSGTYNLLIVSADGFNRNSFAKKDDIEDAIDRAEDLGKIIDKVINVLERQVILYADYLKTKNEYIDVNFSINDIIKNELEHHIIQHHEGNDEKK</sequence>
<evidence type="ECO:0000313" key="1">
    <source>
        <dbReference type="EMBL" id="KPU45296.1"/>
    </source>
</evidence>
<proteinExistence type="predicted"/>
<evidence type="ECO:0000313" key="2">
    <source>
        <dbReference type="Proteomes" id="UP000050326"/>
    </source>
</evidence>
<dbReference type="EMBL" id="LKET01000026">
    <property type="protein sequence ID" value="KPU45296.1"/>
    <property type="molecule type" value="Genomic_DNA"/>
</dbReference>
<dbReference type="OrthoDB" id="1680245at2"/>